<evidence type="ECO:0000256" key="3">
    <source>
        <dbReference type="ARBA" id="ARBA00022840"/>
    </source>
</evidence>
<dbReference type="InterPro" id="IPR003439">
    <property type="entry name" value="ABC_transporter-like_ATP-bd"/>
</dbReference>
<keyword evidence="3 5" id="KW-0067">ATP-binding</keyword>
<dbReference type="PANTHER" id="PTHR42781:SF4">
    <property type="entry name" value="SPERMIDINE_PUTRESCINE IMPORT ATP-BINDING PROTEIN POTA"/>
    <property type="match status" value="1"/>
</dbReference>
<feature type="domain" description="ABC transporter" evidence="4">
    <location>
        <begin position="14"/>
        <end position="232"/>
    </location>
</feature>
<comment type="caution">
    <text evidence="5">The sequence shown here is derived from an EMBL/GenBank/DDBJ whole genome shotgun (WGS) entry which is preliminary data.</text>
</comment>
<gene>
    <name evidence="5" type="ORF">GCM10022215_36670</name>
</gene>
<dbReference type="PANTHER" id="PTHR42781">
    <property type="entry name" value="SPERMIDINE/PUTRESCINE IMPORT ATP-BINDING PROTEIN POTA"/>
    <property type="match status" value="1"/>
</dbReference>
<dbReference type="InterPro" id="IPR050093">
    <property type="entry name" value="ABC_SmlMolc_Importer"/>
</dbReference>
<dbReference type="GO" id="GO:0005524">
    <property type="term" value="F:ATP binding"/>
    <property type="evidence" value="ECO:0007669"/>
    <property type="project" value="UniProtKB-KW"/>
</dbReference>
<dbReference type="Gene3D" id="3.40.50.300">
    <property type="entry name" value="P-loop containing nucleotide triphosphate hydrolases"/>
    <property type="match status" value="1"/>
</dbReference>
<keyword evidence="1" id="KW-0813">Transport</keyword>
<name>A0ABP7XWJ3_9ACTN</name>
<organism evidence="5 6">
    <name type="scientific">Nocardioides fonticola</name>
    <dbReference type="NCBI Taxonomy" id="450363"/>
    <lineage>
        <taxon>Bacteria</taxon>
        <taxon>Bacillati</taxon>
        <taxon>Actinomycetota</taxon>
        <taxon>Actinomycetes</taxon>
        <taxon>Propionibacteriales</taxon>
        <taxon>Nocardioidaceae</taxon>
        <taxon>Nocardioides</taxon>
    </lineage>
</organism>
<protein>
    <submittedName>
        <fullName evidence="5">ABC transporter ATP-binding protein</fullName>
    </submittedName>
</protein>
<dbReference type="SMART" id="SM00382">
    <property type="entry name" value="AAA"/>
    <property type="match status" value="1"/>
</dbReference>
<dbReference type="InterPro" id="IPR003593">
    <property type="entry name" value="AAA+_ATPase"/>
</dbReference>
<evidence type="ECO:0000313" key="5">
    <source>
        <dbReference type="EMBL" id="GAA4126745.1"/>
    </source>
</evidence>
<dbReference type="InterPro" id="IPR027417">
    <property type="entry name" value="P-loop_NTPase"/>
</dbReference>
<sequence>MTAADLAGWPGPVAHLADVEVRRGRRTVLHGIDLEIAAGETVVVLGPNGAGKSTLLQTLGGILPPASGRMGMVGRSATVLQDAGLARRSVRANVELALAWWGVPRRERRARADAALELLRAGHLARRPAGALSGGERRRVHLARGLAVRPELLLLDEPFAGLDPDAHDRLTLDLATALREAGTAVVVVVHERRDAWALADRIGVLLDGRLAALATPDELEVAPPTEEVARFLGFTGEVRLPDGLLLAREIDLALVPPADRRPDDLDARVEQVLRREHGRRVRVAGESCSAWVETTADVAAGEQVVVRIVGGARFPTPTIRT</sequence>
<dbReference type="Proteomes" id="UP001501495">
    <property type="component" value="Unassembled WGS sequence"/>
</dbReference>
<evidence type="ECO:0000256" key="1">
    <source>
        <dbReference type="ARBA" id="ARBA00022448"/>
    </source>
</evidence>
<dbReference type="Pfam" id="PF00005">
    <property type="entry name" value="ABC_tran"/>
    <property type="match status" value="1"/>
</dbReference>
<evidence type="ECO:0000259" key="4">
    <source>
        <dbReference type="PROSITE" id="PS50893"/>
    </source>
</evidence>
<dbReference type="SUPFAM" id="SSF52540">
    <property type="entry name" value="P-loop containing nucleoside triphosphate hydrolases"/>
    <property type="match status" value="1"/>
</dbReference>
<accession>A0ABP7XWJ3</accession>
<evidence type="ECO:0000313" key="6">
    <source>
        <dbReference type="Proteomes" id="UP001501495"/>
    </source>
</evidence>
<proteinExistence type="predicted"/>
<evidence type="ECO:0000256" key="2">
    <source>
        <dbReference type="ARBA" id="ARBA00022741"/>
    </source>
</evidence>
<dbReference type="RefSeq" id="WP_344734928.1">
    <property type="nucleotide sequence ID" value="NZ_BAAAZH010000028.1"/>
</dbReference>
<keyword evidence="2" id="KW-0547">Nucleotide-binding</keyword>
<keyword evidence="6" id="KW-1185">Reference proteome</keyword>
<dbReference type="PROSITE" id="PS50893">
    <property type="entry name" value="ABC_TRANSPORTER_2"/>
    <property type="match status" value="1"/>
</dbReference>
<reference evidence="6" key="1">
    <citation type="journal article" date="2019" name="Int. J. Syst. Evol. Microbiol.">
        <title>The Global Catalogue of Microorganisms (GCM) 10K type strain sequencing project: providing services to taxonomists for standard genome sequencing and annotation.</title>
        <authorList>
            <consortium name="The Broad Institute Genomics Platform"/>
            <consortium name="The Broad Institute Genome Sequencing Center for Infectious Disease"/>
            <person name="Wu L."/>
            <person name="Ma J."/>
        </authorList>
    </citation>
    <scope>NUCLEOTIDE SEQUENCE [LARGE SCALE GENOMIC DNA]</scope>
    <source>
        <strain evidence="6">JCM 16703</strain>
    </source>
</reference>
<dbReference type="EMBL" id="BAAAZH010000028">
    <property type="protein sequence ID" value="GAA4126745.1"/>
    <property type="molecule type" value="Genomic_DNA"/>
</dbReference>